<dbReference type="InterPro" id="IPR035892">
    <property type="entry name" value="C2_domain_sf"/>
</dbReference>
<dbReference type="Gene3D" id="2.60.40.150">
    <property type="entry name" value="C2 domain"/>
    <property type="match status" value="1"/>
</dbReference>
<evidence type="ECO:0000259" key="1">
    <source>
        <dbReference type="Pfam" id="PF18111"/>
    </source>
</evidence>
<evidence type="ECO:0000313" key="2">
    <source>
        <dbReference type="EnsemblMetazoa" id="G20722.1:cds"/>
    </source>
</evidence>
<dbReference type="InterPro" id="IPR041091">
    <property type="entry name" value="RPGRIP1_C"/>
</dbReference>
<dbReference type="Proteomes" id="UP000005408">
    <property type="component" value="Unassembled WGS sequence"/>
</dbReference>
<dbReference type="GO" id="GO:1905515">
    <property type="term" value="P:non-motile cilium assembly"/>
    <property type="evidence" value="ECO:0007669"/>
    <property type="project" value="TreeGrafter"/>
</dbReference>
<accession>A0A8W8JXI2</accession>
<organism evidence="2 3">
    <name type="scientific">Magallana gigas</name>
    <name type="common">Pacific oyster</name>
    <name type="synonym">Crassostrea gigas</name>
    <dbReference type="NCBI Taxonomy" id="29159"/>
    <lineage>
        <taxon>Eukaryota</taxon>
        <taxon>Metazoa</taxon>
        <taxon>Spiralia</taxon>
        <taxon>Lophotrochozoa</taxon>
        <taxon>Mollusca</taxon>
        <taxon>Bivalvia</taxon>
        <taxon>Autobranchia</taxon>
        <taxon>Pteriomorphia</taxon>
        <taxon>Ostreida</taxon>
        <taxon>Ostreoidea</taxon>
        <taxon>Ostreidae</taxon>
        <taxon>Magallana</taxon>
    </lineage>
</organism>
<proteinExistence type="predicted"/>
<feature type="domain" description="RPGRIP1 C-terminal" evidence="1">
    <location>
        <begin position="7"/>
        <end position="176"/>
    </location>
</feature>
<dbReference type="AlphaFoldDB" id="A0A8W8JXI2"/>
<sequence length="183" mass="20533">MELSGNTDSVTVTISHLSLKEKAHVTCPVLNNDSVKLFVAYNFLGIEPEELETPFSLPKPKANLPITYNFTKTFQVDMQENYERRQYLAAMLLPDDPEQGRIRFTVVSDPSDDDDMDAECEDIGVAFVSVKEILMSKKDFEEQNVEICDVKNDQGVIGSLNVTVKCLAALEAVEKEMQIEGTY</sequence>
<keyword evidence="3" id="KW-1185">Reference proteome</keyword>
<protein>
    <recommendedName>
        <fullName evidence="1">RPGRIP1 C-terminal domain-containing protein</fullName>
    </recommendedName>
</protein>
<dbReference type="GO" id="GO:0035869">
    <property type="term" value="C:ciliary transition zone"/>
    <property type="evidence" value="ECO:0007669"/>
    <property type="project" value="TreeGrafter"/>
</dbReference>
<dbReference type="InterPro" id="IPR031139">
    <property type="entry name" value="RPGRIP1_fam"/>
</dbReference>
<name>A0A8W8JXI2_MAGGI</name>
<dbReference type="EnsemblMetazoa" id="G20722.1">
    <property type="protein sequence ID" value="G20722.1:cds"/>
    <property type="gene ID" value="G20722"/>
</dbReference>
<dbReference type="PANTHER" id="PTHR14240:SF1">
    <property type="entry name" value="PROTEIN FANTOM-RELATED"/>
    <property type="match status" value="1"/>
</dbReference>
<evidence type="ECO:0000313" key="3">
    <source>
        <dbReference type="Proteomes" id="UP000005408"/>
    </source>
</evidence>
<dbReference type="Pfam" id="PF18111">
    <property type="entry name" value="RPGR1_C"/>
    <property type="match status" value="1"/>
</dbReference>
<dbReference type="PANTHER" id="PTHR14240">
    <property type="entry name" value="RETINITIS PIGMENTOSA GTPASE REGULATOR-INTERACTING PROTEIN"/>
    <property type="match status" value="1"/>
</dbReference>
<reference evidence="2" key="1">
    <citation type="submission" date="2022-08" db="UniProtKB">
        <authorList>
            <consortium name="EnsemblMetazoa"/>
        </authorList>
    </citation>
    <scope>IDENTIFICATION</scope>
    <source>
        <strain evidence="2">05x7-T-G4-1.051#20</strain>
    </source>
</reference>